<dbReference type="EMBL" id="BSOH01000011">
    <property type="protein sequence ID" value="GLR17355.1"/>
    <property type="molecule type" value="Genomic_DNA"/>
</dbReference>
<dbReference type="SUPFAM" id="SSF88659">
    <property type="entry name" value="Sigma3 and sigma4 domains of RNA polymerase sigma factors"/>
    <property type="match status" value="1"/>
</dbReference>
<dbReference type="GO" id="GO:0003677">
    <property type="term" value="F:DNA binding"/>
    <property type="evidence" value="ECO:0007669"/>
    <property type="project" value="UniProtKB-KW"/>
</dbReference>
<dbReference type="InterPro" id="IPR036388">
    <property type="entry name" value="WH-like_DNA-bd_sf"/>
</dbReference>
<dbReference type="Gene3D" id="1.10.10.10">
    <property type="entry name" value="Winged helix-like DNA-binding domain superfamily/Winged helix DNA-binding domain"/>
    <property type="match status" value="1"/>
</dbReference>
<proteinExistence type="inferred from homology"/>
<reference evidence="8" key="1">
    <citation type="journal article" date="2014" name="Int. J. Syst. Evol. Microbiol.">
        <title>Complete genome sequence of Corynebacterium casei LMG S-19264T (=DSM 44701T), isolated from a smear-ripened cheese.</title>
        <authorList>
            <consortium name="US DOE Joint Genome Institute (JGI-PGF)"/>
            <person name="Walter F."/>
            <person name="Albersmeier A."/>
            <person name="Kalinowski J."/>
            <person name="Ruckert C."/>
        </authorList>
    </citation>
    <scope>NUCLEOTIDE SEQUENCE</scope>
    <source>
        <strain evidence="8">NBRC 108769</strain>
    </source>
</reference>
<dbReference type="GO" id="GO:0006352">
    <property type="term" value="P:DNA-templated transcription initiation"/>
    <property type="evidence" value="ECO:0007669"/>
    <property type="project" value="InterPro"/>
</dbReference>
<reference evidence="8" key="2">
    <citation type="submission" date="2023-01" db="EMBL/GenBank/DDBJ databases">
        <title>Draft genome sequence of Portibacter lacus strain NBRC 108769.</title>
        <authorList>
            <person name="Sun Q."/>
            <person name="Mori K."/>
        </authorList>
    </citation>
    <scope>NUCLEOTIDE SEQUENCE</scope>
    <source>
        <strain evidence="8">NBRC 108769</strain>
    </source>
</reference>
<comment type="similarity">
    <text evidence="1">Belongs to the sigma-70 factor family. ECF subfamily.</text>
</comment>
<dbReference type="GO" id="GO:0016987">
    <property type="term" value="F:sigma factor activity"/>
    <property type="evidence" value="ECO:0007669"/>
    <property type="project" value="UniProtKB-KW"/>
</dbReference>
<keyword evidence="5" id="KW-0804">Transcription</keyword>
<feature type="domain" description="RNA polymerase sigma-70 region 2" evidence="6">
    <location>
        <begin position="23"/>
        <end position="89"/>
    </location>
</feature>
<dbReference type="InterPro" id="IPR013324">
    <property type="entry name" value="RNA_pol_sigma_r3/r4-like"/>
</dbReference>
<dbReference type="AlphaFoldDB" id="A0AA37WFW8"/>
<keyword evidence="8" id="KW-0240">DNA-directed RNA polymerase</keyword>
<evidence type="ECO:0000256" key="5">
    <source>
        <dbReference type="ARBA" id="ARBA00023163"/>
    </source>
</evidence>
<gene>
    <name evidence="8" type="ORF">GCM10007940_19700</name>
</gene>
<dbReference type="Pfam" id="PF08281">
    <property type="entry name" value="Sigma70_r4_2"/>
    <property type="match status" value="1"/>
</dbReference>
<comment type="caution">
    <text evidence="8">The sequence shown here is derived from an EMBL/GenBank/DDBJ whole genome shotgun (WGS) entry which is preliminary data.</text>
</comment>
<name>A0AA37WFW8_9BACT</name>
<dbReference type="Gene3D" id="1.10.1740.10">
    <property type="match status" value="1"/>
</dbReference>
<dbReference type="SUPFAM" id="SSF88946">
    <property type="entry name" value="Sigma2 domain of RNA polymerase sigma factors"/>
    <property type="match status" value="1"/>
</dbReference>
<protein>
    <submittedName>
        <fullName evidence="8">DNA-directed RNA polymerase sigma-70 factor</fullName>
    </submittedName>
</protein>
<dbReference type="PANTHER" id="PTHR43133">
    <property type="entry name" value="RNA POLYMERASE ECF-TYPE SIGMA FACTO"/>
    <property type="match status" value="1"/>
</dbReference>
<keyword evidence="9" id="KW-1185">Reference proteome</keyword>
<dbReference type="Pfam" id="PF04542">
    <property type="entry name" value="Sigma70_r2"/>
    <property type="match status" value="1"/>
</dbReference>
<dbReference type="InterPro" id="IPR014284">
    <property type="entry name" value="RNA_pol_sigma-70_dom"/>
</dbReference>
<evidence type="ECO:0000256" key="2">
    <source>
        <dbReference type="ARBA" id="ARBA00023015"/>
    </source>
</evidence>
<dbReference type="RefSeq" id="WP_235294065.1">
    <property type="nucleotide sequence ID" value="NZ_BSOH01000011.1"/>
</dbReference>
<dbReference type="GO" id="GO:0000428">
    <property type="term" value="C:DNA-directed RNA polymerase complex"/>
    <property type="evidence" value="ECO:0007669"/>
    <property type="project" value="UniProtKB-KW"/>
</dbReference>
<evidence type="ECO:0000256" key="3">
    <source>
        <dbReference type="ARBA" id="ARBA00023082"/>
    </source>
</evidence>
<accession>A0AA37WFW8</accession>
<dbReference type="NCBIfam" id="TIGR02937">
    <property type="entry name" value="sigma70-ECF"/>
    <property type="match status" value="1"/>
</dbReference>
<evidence type="ECO:0000259" key="6">
    <source>
        <dbReference type="Pfam" id="PF04542"/>
    </source>
</evidence>
<keyword evidence="4" id="KW-0238">DNA-binding</keyword>
<dbReference type="PANTHER" id="PTHR43133:SF8">
    <property type="entry name" value="RNA POLYMERASE SIGMA FACTOR HI_1459-RELATED"/>
    <property type="match status" value="1"/>
</dbReference>
<dbReference type="InterPro" id="IPR013249">
    <property type="entry name" value="RNA_pol_sigma70_r4_t2"/>
</dbReference>
<evidence type="ECO:0000256" key="1">
    <source>
        <dbReference type="ARBA" id="ARBA00010641"/>
    </source>
</evidence>
<dbReference type="Proteomes" id="UP001156666">
    <property type="component" value="Unassembled WGS sequence"/>
</dbReference>
<dbReference type="InterPro" id="IPR007627">
    <property type="entry name" value="RNA_pol_sigma70_r2"/>
</dbReference>
<evidence type="ECO:0000313" key="9">
    <source>
        <dbReference type="Proteomes" id="UP001156666"/>
    </source>
</evidence>
<sequence length="180" mass="21515">MNYTDEELMQKAKAGELKCISILFDRYNVRLYNFFFQQTRDKGQSEDLTQNVFERIIKYRENYTEKKNFAAWIYAIARNVHMDIYRKKRFDLPGNDKVLSIADIPDETLTTEEIHSERLKIAMAQLNQDEQQLIWMTRFEKMKYAEVATVFNCSEGAIKAKIHRTMKNLKEVFFKINIDE</sequence>
<feature type="domain" description="RNA polymerase sigma factor 70 region 4 type 2" evidence="7">
    <location>
        <begin position="122"/>
        <end position="169"/>
    </location>
</feature>
<keyword evidence="2" id="KW-0805">Transcription regulation</keyword>
<dbReference type="CDD" id="cd06171">
    <property type="entry name" value="Sigma70_r4"/>
    <property type="match status" value="1"/>
</dbReference>
<keyword evidence="3" id="KW-0731">Sigma factor</keyword>
<organism evidence="8 9">
    <name type="scientific">Portibacter lacus</name>
    <dbReference type="NCBI Taxonomy" id="1099794"/>
    <lineage>
        <taxon>Bacteria</taxon>
        <taxon>Pseudomonadati</taxon>
        <taxon>Bacteroidota</taxon>
        <taxon>Saprospiria</taxon>
        <taxon>Saprospirales</taxon>
        <taxon>Haliscomenobacteraceae</taxon>
        <taxon>Portibacter</taxon>
    </lineage>
</organism>
<dbReference type="InterPro" id="IPR013325">
    <property type="entry name" value="RNA_pol_sigma_r2"/>
</dbReference>
<evidence type="ECO:0000256" key="4">
    <source>
        <dbReference type="ARBA" id="ARBA00023125"/>
    </source>
</evidence>
<dbReference type="InterPro" id="IPR039425">
    <property type="entry name" value="RNA_pol_sigma-70-like"/>
</dbReference>
<evidence type="ECO:0000313" key="8">
    <source>
        <dbReference type="EMBL" id="GLR17355.1"/>
    </source>
</evidence>
<evidence type="ECO:0000259" key="7">
    <source>
        <dbReference type="Pfam" id="PF08281"/>
    </source>
</evidence>